<evidence type="ECO:0000313" key="3">
    <source>
        <dbReference type="Proteomes" id="UP000526003"/>
    </source>
</evidence>
<reference evidence="2 3" key="1">
    <citation type="submission" date="2020-08" db="EMBL/GenBank/DDBJ databases">
        <title>Pseudomonas sp. nov.</title>
        <authorList>
            <person name="Gieschler S."/>
            <person name="Fiedler G."/>
            <person name="Brinks E."/>
            <person name="Boehnlein C."/>
            <person name="Franz C.M.A.P."/>
            <person name="Kabisch J."/>
        </authorList>
    </citation>
    <scope>NUCLEOTIDE SEQUENCE [LARGE SCALE GENOMIC DNA]</scope>
    <source>
        <strain evidence="2 3">MBT-1</strain>
    </source>
</reference>
<protein>
    <submittedName>
        <fullName evidence="2">Uncharacterized protein</fullName>
    </submittedName>
</protein>
<dbReference type="EMBL" id="JACMYG010000057">
    <property type="protein sequence ID" value="MBC2693536.1"/>
    <property type="molecule type" value="Genomic_DNA"/>
</dbReference>
<accession>A0A7X1L120</accession>
<dbReference type="AlphaFoldDB" id="A0A7X1L120"/>
<gene>
    <name evidence="2" type="ORF">H7995_27535</name>
</gene>
<feature type="transmembrane region" description="Helical" evidence="1">
    <location>
        <begin position="95"/>
        <end position="122"/>
    </location>
</feature>
<keyword evidence="1" id="KW-1133">Transmembrane helix</keyword>
<proteinExistence type="predicted"/>
<keyword evidence="3" id="KW-1185">Reference proteome</keyword>
<keyword evidence="1" id="KW-0812">Transmembrane</keyword>
<feature type="transmembrane region" description="Helical" evidence="1">
    <location>
        <begin position="70"/>
        <end position="88"/>
    </location>
</feature>
<evidence type="ECO:0000256" key="1">
    <source>
        <dbReference type="SAM" id="Phobius"/>
    </source>
</evidence>
<dbReference type="Proteomes" id="UP000526003">
    <property type="component" value="Unassembled WGS sequence"/>
</dbReference>
<comment type="caution">
    <text evidence="2">The sequence shown here is derived from an EMBL/GenBank/DDBJ whole genome shotgun (WGS) entry which is preliminary data.</text>
</comment>
<keyword evidence="1" id="KW-0472">Membrane</keyword>
<sequence length="129" mass="13841">MNRSALTGHHSPAVRQSSAVTVILLLPVLAMVCFDIVLIYYQFAFTPSGGLSGDISHSALTNTAWLLDKISIGGGLMLLVMTLMQLFVSQSMSRFILCAVALVVHIATVFIAESAVVTPFIAVKVQDLF</sequence>
<organism evidence="2 3">
    <name type="scientific">Pseudomonas kielensis</name>
    <dbReference type="NCBI Taxonomy" id="2762577"/>
    <lineage>
        <taxon>Bacteria</taxon>
        <taxon>Pseudomonadati</taxon>
        <taxon>Pseudomonadota</taxon>
        <taxon>Gammaproteobacteria</taxon>
        <taxon>Pseudomonadales</taxon>
        <taxon>Pseudomonadaceae</taxon>
        <taxon>Pseudomonas</taxon>
    </lineage>
</organism>
<feature type="transmembrane region" description="Helical" evidence="1">
    <location>
        <begin position="20"/>
        <end position="43"/>
    </location>
</feature>
<name>A0A7X1L120_9PSED</name>
<dbReference type="RefSeq" id="WP_185819274.1">
    <property type="nucleotide sequence ID" value="NZ_JACMYG010000057.1"/>
</dbReference>
<evidence type="ECO:0000313" key="2">
    <source>
        <dbReference type="EMBL" id="MBC2693536.1"/>
    </source>
</evidence>